<evidence type="ECO:0000256" key="1">
    <source>
        <dbReference type="ARBA" id="ARBA00004442"/>
    </source>
</evidence>
<dbReference type="Gene3D" id="3.30.1330.60">
    <property type="entry name" value="OmpA-like domain"/>
    <property type="match status" value="1"/>
</dbReference>
<dbReference type="InterPro" id="IPR050330">
    <property type="entry name" value="Bact_OuterMem_StrucFunc"/>
</dbReference>
<dbReference type="RefSeq" id="WP_183973286.1">
    <property type="nucleotide sequence ID" value="NZ_JACIBY010000004.1"/>
</dbReference>
<dbReference type="PANTHER" id="PTHR30329">
    <property type="entry name" value="STATOR ELEMENT OF FLAGELLAR MOTOR COMPLEX"/>
    <property type="match status" value="1"/>
</dbReference>
<accession>A0A7W6EQ81</accession>
<gene>
    <name evidence="6" type="ORF">FHS57_002132</name>
</gene>
<evidence type="ECO:0000256" key="2">
    <source>
        <dbReference type="ARBA" id="ARBA00023136"/>
    </source>
</evidence>
<dbReference type="InterPro" id="IPR008969">
    <property type="entry name" value="CarboxyPept-like_regulatory"/>
</dbReference>
<evidence type="ECO:0000313" key="6">
    <source>
        <dbReference type="EMBL" id="MBB3838127.1"/>
    </source>
</evidence>
<dbReference type="PRINTS" id="PR01021">
    <property type="entry name" value="OMPADOMAIN"/>
</dbReference>
<comment type="caution">
    <text evidence="6">The sequence shown here is derived from an EMBL/GenBank/DDBJ whole genome shotgun (WGS) entry which is preliminary data.</text>
</comment>
<proteinExistence type="predicted"/>
<dbReference type="InterPro" id="IPR006664">
    <property type="entry name" value="OMP_bac"/>
</dbReference>
<keyword evidence="2 4" id="KW-0472">Membrane</keyword>
<dbReference type="SUPFAM" id="SSF103088">
    <property type="entry name" value="OmpA-like"/>
    <property type="match status" value="1"/>
</dbReference>
<dbReference type="PROSITE" id="PS51123">
    <property type="entry name" value="OMPA_2"/>
    <property type="match status" value="1"/>
</dbReference>
<feature type="domain" description="OmpA-like" evidence="5">
    <location>
        <begin position="222"/>
        <end position="333"/>
    </location>
</feature>
<reference evidence="6 7" key="1">
    <citation type="submission" date="2020-08" db="EMBL/GenBank/DDBJ databases">
        <title>Genomic Encyclopedia of Type Strains, Phase IV (KMG-IV): sequencing the most valuable type-strain genomes for metagenomic binning, comparative biology and taxonomic classification.</title>
        <authorList>
            <person name="Goeker M."/>
        </authorList>
    </citation>
    <scope>NUCLEOTIDE SEQUENCE [LARGE SCALE GENOMIC DNA]</scope>
    <source>
        <strain evidence="6 7">DSM 17976</strain>
    </source>
</reference>
<dbReference type="InterPro" id="IPR036737">
    <property type="entry name" value="OmpA-like_sf"/>
</dbReference>
<dbReference type="SUPFAM" id="SSF49464">
    <property type="entry name" value="Carboxypeptidase regulatory domain-like"/>
    <property type="match status" value="1"/>
</dbReference>
<dbReference type="GO" id="GO:0009279">
    <property type="term" value="C:cell outer membrane"/>
    <property type="evidence" value="ECO:0007669"/>
    <property type="project" value="UniProtKB-SubCell"/>
</dbReference>
<protein>
    <submittedName>
        <fullName evidence="6">Outer membrane protein OmpA-like peptidoglycan-associated protein</fullName>
    </submittedName>
</protein>
<dbReference type="InterPro" id="IPR006665">
    <property type="entry name" value="OmpA-like"/>
</dbReference>
<evidence type="ECO:0000256" key="4">
    <source>
        <dbReference type="PROSITE-ProRule" id="PRU00473"/>
    </source>
</evidence>
<keyword evidence="7" id="KW-1185">Reference proteome</keyword>
<dbReference type="AlphaFoldDB" id="A0A7W6EQ81"/>
<evidence type="ECO:0000313" key="7">
    <source>
        <dbReference type="Proteomes" id="UP000541352"/>
    </source>
</evidence>
<evidence type="ECO:0000256" key="3">
    <source>
        <dbReference type="ARBA" id="ARBA00023237"/>
    </source>
</evidence>
<name>A0A7W6EQ81_9BACT</name>
<dbReference type="Pfam" id="PF00691">
    <property type="entry name" value="OmpA"/>
    <property type="match status" value="1"/>
</dbReference>
<evidence type="ECO:0000259" key="5">
    <source>
        <dbReference type="PROSITE" id="PS51123"/>
    </source>
</evidence>
<keyword evidence="3" id="KW-0998">Cell outer membrane</keyword>
<dbReference type="CDD" id="cd07185">
    <property type="entry name" value="OmpA_C-like"/>
    <property type="match status" value="1"/>
</dbReference>
<organism evidence="6 7">
    <name type="scientific">Runella defluvii</name>
    <dbReference type="NCBI Taxonomy" id="370973"/>
    <lineage>
        <taxon>Bacteria</taxon>
        <taxon>Pseudomonadati</taxon>
        <taxon>Bacteroidota</taxon>
        <taxon>Cytophagia</taxon>
        <taxon>Cytophagales</taxon>
        <taxon>Spirosomataceae</taxon>
        <taxon>Runella</taxon>
    </lineage>
</organism>
<sequence>MMISYLLSLVCGLYGGGATQEVAQVENHSVRIVGSFRDNTTKDFLKKSTIRAVFKSGKQLTYETNANGVYEIVVPDSTQFLTFDSEGYRTHTIPVTFIGKISSKATFSIQPEMVLTKDSLQVSESPSQLLYVSFLFPDGMDVNHLITRNNSKAFTSFDYRKTYNKGKHLSWHATELSKGIYEYKSTTPEGKKLYYKQFEVKEGYNFMEVTPQPEESLSPPAVALTDQVLYFSQSTYELSEEVKTNLDAISKALVAQPQTKLQITGHTDNVGESDKNLILSEYRAKVVASYLEQKGVSASQLVVEWKGAAAPAVSNDAEDNKIKNRRVELKVIP</sequence>
<dbReference type="PANTHER" id="PTHR30329:SF21">
    <property type="entry name" value="LIPOPROTEIN YIAD-RELATED"/>
    <property type="match status" value="1"/>
</dbReference>
<dbReference type="Proteomes" id="UP000541352">
    <property type="component" value="Unassembled WGS sequence"/>
</dbReference>
<comment type="subcellular location">
    <subcellularLocation>
        <location evidence="1">Cell outer membrane</location>
    </subcellularLocation>
</comment>
<dbReference type="EMBL" id="JACIBY010000004">
    <property type="protein sequence ID" value="MBB3838127.1"/>
    <property type="molecule type" value="Genomic_DNA"/>
</dbReference>